<dbReference type="RefSeq" id="XP_015173937.1">
    <property type="nucleotide sequence ID" value="XM_015318451.1"/>
</dbReference>
<evidence type="ECO:0000313" key="3">
    <source>
        <dbReference type="RefSeq" id="XP_015173937.1"/>
    </source>
</evidence>
<sequence>MFNSWAYLLILCTLTAQSFSLPTSLNKDAKTTDQITRTKREQHHPIESNKNFAKDITKFVSLAKRAQETLMFGNQQNRQPENRGNPYVSSTEKRALNAAGLDNLKMSLTKENKFPNTKSLKERNSLDEREVYNPHDNKNYEYGKVIVTEEGDEIPQVSDVASYNRYYMNDDRRKRLEKLIPNIRTTTVPPSCTEYHMAYPTQNSPIQTKKSIPIYAEPRYKREVEIHPEPVWNLLSMWGNGHRNRYTNEDYDNEDDGDLMEDEDPRNALAWMNAPGYSSYRYGADTLPPSEIGIVHTHPSAYYDQYENQYGQQYDNGVHPYINQYGSLYSQDSYYPTERKYMTAKKRAPSYDSYVNVVPLQMGIQPRGYPPYPHHMVY</sequence>
<feature type="chain" id="PRO_5045157785" evidence="1">
    <location>
        <begin position="21"/>
        <end position="378"/>
    </location>
</feature>
<gene>
    <name evidence="3" type="primary">LOC107065101</name>
</gene>
<keyword evidence="1" id="KW-0732">Signal</keyword>
<reference evidence="3" key="1">
    <citation type="submission" date="2025-08" db="UniProtKB">
        <authorList>
            <consortium name="RefSeq"/>
        </authorList>
    </citation>
    <scope>IDENTIFICATION</scope>
    <source>
        <tissue evidence="3">Whole body</tissue>
    </source>
</reference>
<proteinExistence type="predicted"/>
<dbReference type="GeneID" id="107065101"/>
<keyword evidence="2" id="KW-1185">Reference proteome</keyword>
<protein>
    <submittedName>
        <fullName evidence="3">Prohormone-2-like isoform X1</fullName>
    </submittedName>
</protein>
<name>A0ABM1I150_POLDO</name>
<evidence type="ECO:0000313" key="2">
    <source>
        <dbReference type="Proteomes" id="UP000694924"/>
    </source>
</evidence>
<feature type="signal peptide" evidence="1">
    <location>
        <begin position="1"/>
        <end position="20"/>
    </location>
</feature>
<dbReference type="Proteomes" id="UP000694924">
    <property type="component" value="Unplaced"/>
</dbReference>
<organism evidence="2 3">
    <name type="scientific">Polistes dominula</name>
    <name type="common">European paper wasp</name>
    <name type="synonym">Vespa dominula</name>
    <dbReference type="NCBI Taxonomy" id="743375"/>
    <lineage>
        <taxon>Eukaryota</taxon>
        <taxon>Metazoa</taxon>
        <taxon>Ecdysozoa</taxon>
        <taxon>Arthropoda</taxon>
        <taxon>Hexapoda</taxon>
        <taxon>Insecta</taxon>
        <taxon>Pterygota</taxon>
        <taxon>Neoptera</taxon>
        <taxon>Endopterygota</taxon>
        <taxon>Hymenoptera</taxon>
        <taxon>Apocrita</taxon>
        <taxon>Aculeata</taxon>
        <taxon>Vespoidea</taxon>
        <taxon>Vespidae</taxon>
        <taxon>Polistinae</taxon>
        <taxon>Polistini</taxon>
        <taxon>Polistes</taxon>
    </lineage>
</organism>
<evidence type="ECO:0000256" key="1">
    <source>
        <dbReference type="SAM" id="SignalP"/>
    </source>
</evidence>
<accession>A0ABM1I150</accession>